<evidence type="ECO:0000256" key="5">
    <source>
        <dbReference type="SAM" id="MobiDB-lite"/>
    </source>
</evidence>
<dbReference type="PANTHER" id="PTHR12298:SF4">
    <property type="entry name" value="PROGRAMMED CELL DEATH PROTEIN 2"/>
    <property type="match status" value="1"/>
</dbReference>
<dbReference type="AlphaFoldDB" id="A0AAV3QBA1"/>
<dbReference type="PANTHER" id="PTHR12298">
    <property type="entry name" value="PCDC2 PROGRAMMED CELL DEATH PROTEIN 2 -RELATED"/>
    <property type="match status" value="1"/>
</dbReference>
<dbReference type="InterPro" id="IPR002893">
    <property type="entry name" value="Znf_MYND"/>
</dbReference>
<proteinExistence type="predicted"/>
<comment type="caution">
    <text evidence="7">The sequence shown here is derived from an EMBL/GenBank/DDBJ whole genome shotgun (WGS) entry which is preliminary data.</text>
</comment>
<evidence type="ECO:0000256" key="4">
    <source>
        <dbReference type="PROSITE-ProRule" id="PRU00134"/>
    </source>
</evidence>
<feature type="compositionally biased region" description="Basic and acidic residues" evidence="5">
    <location>
        <begin position="1"/>
        <end position="11"/>
    </location>
</feature>
<dbReference type="PROSITE" id="PS01360">
    <property type="entry name" value="ZF_MYND_1"/>
    <property type="match status" value="1"/>
</dbReference>
<dbReference type="Gene3D" id="6.10.140.2220">
    <property type="match status" value="1"/>
</dbReference>
<feature type="domain" description="MYND-type" evidence="6">
    <location>
        <begin position="198"/>
        <end position="236"/>
    </location>
</feature>
<evidence type="ECO:0000259" key="6">
    <source>
        <dbReference type="PROSITE" id="PS50865"/>
    </source>
</evidence>
<gene>
    <name evidence="7" type="ORF">LIER_17633</name>
</gene>
<keyword evidence="2 4" id="KW-0863">Zinc-finger</keyword>
<organism evidence="7 8">
    <name type="scientific">Lithospermum erythrorhizon</name>
    <name type="common">Purple gromwell</name>
    <name type="synonym">Lithospermum officinale var. erythrorhizon</name>
    <dbReference type="NCBI Taxonomy" id="34254"/>
    <lineage>
        <taxon>Eukaryota</taxon>
        <taxon>Viridiplantae</taxon>
        <taxon>Streptophyta</taxon>
        <taxon>Embryophyta</taxon>
        <taxon>Tracheophyta</taxon>
        <taxon>Spermatophyta</taxon>
        <taxon>Magnoliopsida</taxon>
        <taxon>eudicotyledons</taxon>
        <taxon>Gunneridae</taxon>
        <taxon>Pentapetalae</taxon>
        <taxon>asterids</taxon>
        <taxon>lamiids</taxon>
        <taxon>Boraginales</taxon>
        <taxon>Boraginaceae</taxon>
        <taxon>Boraginoideae</taxon>
        <taxon>Lithospermeae</taxon>
        <taxon>Lithospermum</taxon>
    </lineage>
</organism>
<evidence type="ECO:0000256" key="3">
    <source>
        <dbReference type="ARBA" id="ARBA00022833"/>
    </source>
</evidence>
<dbReference type="GO" id="GO:0005737">
    <property type="term" value="C:cytoplasm"/>
    <property type="evidence" value="ECO:0007669"/>
    <property type="project" value="InterPro"/>
</dbReference>
<sequence length="429" mass="48742">MASEEPMEKLKTLRITSLDDDENEDEVPIGLNGSLNGSVNLTLHDEEDDDEDEDQVSVVLGFVEKPKNKWTLLRQLFPSKAGGAPAWLDPVNLPNNASCCCDLCGEPLQFVLQIYAPLTEEESGKNSTFHRTLYMFMCNSMTCLLRDQHEQWKRNPEKVMRSVKVFRCQLSQHNPFYSSEKPKYDGTDKPSAAGATLCSWCGTWKGDKICGSCRKARYCSERHQTTHWKSGHWTECRQWTASQDIAECGSKTTSAAPPIVVRNHVWPEFEIINEDESEYDTEMSDDNMNANSLVSRSKNDEMYTSMMDTFKGDADNRSWTSFHVRISKAPNQVLRYLREPKAKPLLPMSSGRPSRADIPNCTHCGKPRSFEFQVLPQLLYYFGVENEENSLDWATIIAYTCEDSCEGGVAYKEEFAFVQLVTQSTTSVR</sequence>
<feature type="region of interest" description="Disordered" evidence="5">
    <location>
        <begin position="1"/>
        <end position="32"/>
    </location>
</feature>
<reference evidence="7 8" key="1">
    <citation type="submission" date="2024-01" db="EMBL/GenBank/DDBJ databases">
        <title>The complete chloroplast genome sequence of Lithospermum erythrorhizon: insights into the phylogenetic relationship among Boraginaceae species and the maternal lineages of purple gromwells.</title>
        <authorList>
            <person name="Okada T."/>
            <person name="Watanabe K."/>
        </authorList>
    </citation>
    <scope>NUCLEOTIDE SEQUENCE [LARGE SCALE GENOMIC DNA]</scope>
</reference>
<name>A0AAV3QBA1_LITER</name>
<dbReference type="PROSITE" id="PS50865">
    <property type="entry name" value="ZF_MYND_2"/>
    <property type="match status" value="1"/>
</dbReference>
<evidence type="ECO:0000313" key="7">
    <source>
        <dbReference type="EMBL" id="GAA0161275.1"/>
    </source>
</evidence>
<dbReference type="Pfam" id="PF01753">
    <property type="entry name" value="zf-MYND"/>
    <property type="match status" value="1"/>
</dbReference>
<dbReference type="InterPro" id="IPR007320">
    <property type="entry name" value="PDCD2_C"/>
</dbReference>
<feature type="compositionally biased region" description="Acidic residues" evidence="5">
    <location>
        <begin position="18"/>
        <end position="27"/>
    </location>
</feature>
<dbReference type="Proteomes" id="UP001454036">
    <property type="component" value="Unassembled WGS sequence"/>
</dbReference>
<dbReference type="GO" id="GO:0008270">
    <property type="term" value="F:zinc ion binding"/>
    <property type="evidence" value="ECO:0007669"/>
    <property type="project" value="UniProtKB-KW"/>
</dbReference>
<evidence type="ECO:0000256" key="1">
    <source>
        <dbReference type="ARBA" id="ARBA00022723"/>
    </source>
</evidence>
<protein>
    <recommendedName>
        <fullName evidence="6">MYND-type domain-containing protein</fullName>
    </recommendedName>
</protein>
<keyword evidence="1" id="KW-0479">Metal-binding</keyword>
<dbReference type="SUPFAM" id="SSF144232">
    <property type="entry name" value="HIT/MYND zinc finger-like"/>
    <property type="match status" value="1"/>
</dbReference>
<dbReference type="Pfam" id="PF04194">
    <property type="entry name" value="PDCD2_C"/>
    <property type="match status" value="1"/>
</dbReference>
<evidence type="ECO:0000313" key="8">
    <source>
        <dbReference type="Proteomes" id="UP001454036"/>
    </source>
</evidence>
<keyword evidence="8" id="KW-1185">Reference proteome</keyword>
<keyword evidence="3" id="KW-0862">Zinc</keyword>
<evidence type="ECO:0000256" key="2">
    <source>
        <dbReference type="ARBA" id="ARBA00022771"/>
    </source>
</evidence>
<dbReference type="EMBL" id="BAABME010004131">
    <property type="protein sequence ID" value="GAA0161275.1"/>
    <property type="molecule type" value="Genomic_DNA"/>
</dbReference>
<accession>A0AAV3QBA1</accession>